<keyword evidence="3" id="KW-1185">Reference proteome</keyword>
<reference evidence="2 3" key="1">
    <citation type="submission" date="2019-12" db="EMBL/GenBank/DDBJ databases">
        <title>Roseobacter cerasinus sp. nov., isolated from seawater around aquaculture.</title>
        <authorList>
            <person name="Muramatsu S."/>
            <person name="Takabe Y."/>
            <person name="Mori K."/>
            <person name="Takaichi S."/>
            <person name="Hanada S."/>
        </authorList>
    </citation>
    <scope>NUCLEOTIDE SEQUENCE [LARGE SCALE GENOMIC DNA]</scope>
    <source>
        <strain evidence="2 3">AI77</strain>
    </source>
</reference>
<gene>
    <name evidence="2" type="ORF">So717_23960</name>
</gene>
<feature type="compositionally biased region" description="Basic and acidic residues" evidence="1">
    <location>
        <begin position="125"/>
        <end position="139"/>
    </location>
</feature>
<protein>
    <submittedName>
        <fullName evidence="2">Uncharacterized protein</fullName>
    </submittedName>
</protein>
<comment type="caution">
    <text evidence="2">The sequence shown here is derived from an EMBL/GenBank/DDBJ whole genome shotgun (WGS) entry which is preliminary data.</text>
</comment>
<organism evidence="2 3">
    <name type="scientific">Roseobacter cerasinus</name>
    <dbReference type="NCBI Taxonomy" id="2602289"/>
    <lineage>
        <taxon>Bacteria</taxon>
        <taxon>Pseudomonadati</taxon>
        <taxon>Pseudomonadota</taxon>
        <taxon>Alphaproteobacteria</taxon>
        <taxon>Rhodobacterales</taxon>
        <taxon>Roseobacteraceae</taxon>
        <taxon>Roseobacter</taxon>
    </lineage>
</organism>
<name>A0A640VQY8_9RHOB</name>
<accession>A0A640VQY8</accession>
<proteinExistence type="predicted"/>
<feature type="compositionally biased region" description="Low complexity" evidence="1">
    <location>
        <begin position="140"/>
        <end position="151"/>
    </location>
</feature>
<dbReference type="AlphaFoldDB" id="A0A640VQY8"/>
<evidence type="ECO:0000256" key="1">
    <source>
        <dbReference type="SAM" id="MobiDB-lite"/>
    </source>
</evidence>
<feature type="region of interest" description="Disordered" evidence="1">
    <location>
        <begin position="37"/>
        <end position="108"/>
    </location>
</feature>
<feature type="region of interest" description="Disordered" evidence="1">
    <location>
        <begin position="125"/>
        <end position="173"/>
    </location>
</feature>
<evidence type="ECO:0000313" key="2">
    <source>
        <dbReference type="EMBL" id="GFE50643.1"/>
    </source>
</evidence>
<dbReference type="EMBL" id="BLIV01000004">
    <property type="protein sequence ID" value="GFE50643.1"/>
    <property type="molecule type" value="Genomic_DNA"/>
</dbReference>
<dbReference type="Proteomes" id="UP000436522">
    <property type="component" value="Unassembled WGS sequence"/>
</dbReference>
<feature type="compositionally biased region" description="Polar residues" evidence="1">
    <location>
        <begin position="55"/>
        <end position="65"/>
    </location>
</feature>
<evidence type="ECO:0000313" key="3">
    <source>
        <dbReference type="Proteomes" id="UP000436522"/>
    </source>
</evidence>
<sequence>MDAGGGFELRMKLEQAMSAISFNAPYAPQPVAPAQHDAQNAAFLGRVAETKKTSGENANMSSDHSGQGARDRTGTGGTHLAALLERGRVAMPPVGASPKSVVEAQTKNKVPDAFLDQQAKIRAESKALQEAQDAERAAERAAAAAEAAAEAQEPEVDLPNPLPTAPILQSDDA</sequence>